<dbReference type="EMBL" id="JARYMX010000003">
    <property type="protein sequence ID" value="KAJ9557817.1"/>
    <property type="molecule type" value="Genomic_DNA"/>
</dbReference>
<dbReference type="Proteomes" id="UP001172457">
    <property type="component" value="Chromosome 3"/>
</dbReference>
<sequence>MLQINTRNLLVELQLNKKLAFGMTNGADDVELGNIQDPPVQFPLHSTRKQQNVFSTPSVIQMIPSRVRDLNPRAFNPCAVSLGPLYKNDETLLSFEQQKSILLGDLLDVSPELMLETNVHAEVDENMPIEPSMIFDPLRIENQIPFFVLQDIFDCTCSRFKPAAASLDQLIILGLVQVVHIFESDLTIKDDIITHDHILGLMHERYRPSPRPRYHLKWQMVVMMWNSERFKTLLSIIYSHGPKQASRSQPKGLQPSNQGMLRGRDEELSDDEVARMMVMDACFILEFSYKLSVGGFDENMLLEPAMINDLLLLENQLPFLADHYFTSYALAMDMLIDNQEDIAILIESRVLLNVIGSKEEAANMINDICKYVSCQKILLLGSVAEIGYVLQWLLAQKHCMVEAYKSFFFLQYLHMSFQIPVGMANAADDVELGNIQDPTVQFLLQSTQRKQHNESLPTPIQIIPSRVRDLNPRAFNPRVVSIGPLHRNDENLQPFEQQKPIFLRDLLDSSPEHTLETCVQKVNASMDRIRACYEDGMKSYSDDEVARIMVMDACFILELSYKLCMGGFDENMVLAPAMIYDLLLIENQLPFFVLQDLFECTCSRFTPITSLKQLVFVLIRVVNIFKSDLTMENNDDEEEEGHDHILGLMHKCYQPSQPPRSDFSNSTIHSAVELDRAGVNFKPHHHDPEWCMAFELESPTIVCFSWHWPWAWGKPTLRMPVLFIHDDTELVLRNLIAYEQFSAQVRNYITSYAIAIDMLINDQEDVAILVESKVVINSIGSNEEAATMINQICKETNFLDFFYPKPWQELDTYYNGYWPRNLAWLRRTYFSSPWNMIALLAGILLFLLTIVQTYFTINPI</sequence>
<feature type="region of interest" description="Disordered" evidence="1">
    <location>
        <begin position="242"/>
        <end position="264"/>
    </location>
</feature>
<comment type="caution">
    <text evidence="3">The sequence shown here is derived from an EMBL/GenBank/DDBJ whole genome shotgun (WGS) entry which is preliminary data.</text>
</comment>
<evidence type="ECO:0000313" key="3">
    <source>
        <dbReference type="EMBL" id="KAJ9557817.1"/>
    </source>
</evidence>
<dbReference type="PANTHER" id="PTHR31170">
    <property type="entry name" value="BNAC04G53230D PROTEIN"/>
    <property type="match status" value="1"/>
</dbReference>
<reference evidence="3" key="1">
    <citation type="submission" date="2023-03" db="EMBL/GenBank/DDBJ databases">
        <title>Chromosome-scale reference genome and RAD-based genetic map of yellow starthistle (Centaurea solstitialis) reveal putative structural variation and QTLs associated with invader traits.</title>
        <authorList>
            <person name="Reatini B."/>
            <person name="Cang F.A."/>
            <person name="Jiang Q."/>
            <person name="Mckibben M.T.W."/>
            <person name="Barker M.S."/>
            <person name="Rieseberg L.H."/>
            <person name="Dlugosch K.M."/>
        </authorList>
    </citation>
    <scope>NUCLEOTIDE SEQUENCE</scope>
    <source>
        <strain evidence="3">CAN-66</strain>
        <tissue evidence="3">Leaf</tissue>
    </source>
</reference>
<evidence type="ECO:0000313" key="4">
    <source>
        <dbReference type="Proteomes" id="UP001172457"/>
    </source>
</evidence>
<gene>
    <name evidence="3" type="ORF">OSB04_012431</name>
</gene>
<protein>
    <submittedName>
        <fullName evidence="3">Uncharacterized protein</fullName>
    </submittedName>
</protein>
<organism evidence="3 4">
    <name type="scientific">Centaurea solstitialis</name>
    <name type="common">yellow star-thistle</name>
    <dbReference type="NCBI Taxonomy" id="347529"/>
    <lineage>
        <taxon>Eukaryota</taxon>
        <taxon>Viridiplantae</taxon>
        <taxon>Streptophyta</taxon>
        <taxon>Embryophyta</taxon>
        <taxon>Tracheophyta</taxon>
        <taxon>Spermatophyta</taxon>
        <taxon>Magnoliopsida</taxon>
        <taxon>eudicotyledons</taxon>
        <taxon>Gunneridae</taxon>
        <taxon>Pentapetalae</taxon>
        <taxon>asterids</taxon>
        <taxon>campanulids</taxon>
        <taxon>Asterales</taxon>
        <taxon>Asteraceae</taxon>
        <taxon>Carduoideae</taxon>
        <taxon>Cardueae</taxon>
        <taxon>Centaureinae</taxon>
        <taxon>Centaurea</taxon>
    </lineage>
</organism>
<keyword evidence="2" id="KW-0812">Transmembrane</keyword>
<accession>A0AA38TUE9</accession>
<dbReference type="PANTHER" id="PTHR31170:SF25">
    <property type="entry name" value="BNAA09G04570D PROTEIN"/>
    <property type="match status" value="1"/>
</dbReference>
<evidence type="ECO:0000256" key="1">
    <source>
        <dbReference type="SAM" id="MobiDB-lite"/>
    </source>
</evidence>
<feature type="transmembrane region" description="Helical" evidence="2">
    <location>
        <begin position="836"/>
        <end position="857"/>
    </location>
</feature>
<dbReference type="Pfam" id="PF03140">
    <property type="entry name" value="DUF247"/>
    <property type="match status" value="4"/>
</dbReference>
<name>A0AA38TUE9_9ASTR</name>
<feature type="compositionally biased region" description="Polar residues" evidence="1">
    <location>
        <begin position="245"/>
        <end position="259"/>
    </location>
</feature>
<keyword evidence="2" id="KW-0472">Membrane</keyword>
<keyword evidence="2" id="KW-1133">Transmembrane helix</keyword>
<proteinExistence type="predicted"/>
<evidence type="ECO:0000256" key="2">
    <source>
        <dbReference type="SAM" id="Phobius"/>
    </source>
</evidence>
<keyword evidence="4" id="KW-1185">Reference proteome</keyword>
<dbReference type="AlphaFoldDB" id="A0AA38TUE9"/>
<dbReference type="InterPro" id="IPR004158">
    <property type="entry name" value="DUF247_pln"/>
</dbReference>